<organism evidence="1 2">
    <name type="scientific">Dictyostelium firmibasis</name>
    <dbReference type="NCBI Taxonomy" id="79012"/>
    <lineage>
        <taxon>Eukaryota</taxon>
        <taxon>Amoebozoa</taxon>
        <taxon>Evosea</taxon>
        <taxon>Eumycetozoa</taxon>
        <taxon>Dictyostelia</taxon>
        <taxon>Dictyosteliales</taxon>
        <taxon>Dictyosteliaceae</taxon>
        <taxon>Dictyostelium</taxon>
    </lineage>
</organism>
<dbReference type="Proteomes" id="UP001344447">
    <property type="component" value="Unassembled WGS sequence"/>
</dbReference>
<evidence type="ECO:0008006" key="3">
    <source>
        <dbReference type="Google" id="ProtNLM"/>
    </source>
</evidence>
<name>A0AAN7TZV6_9MYCE</name>
<evidence type="ECO:0000313" key="1">
    <source>
        <dbReference type="EMBL" id="KAK5578455.1"/>
    </source>
</evidence>
<sequence>MTVSKEEWYSSEQYKITDESYNNYVVSQISGFAVGYKSFTCTNASEKCDYNTSICPQGYDCQLDIIGNTVKDYKCVTIGNINDKCNGDEYCDHGLMCENSTKTCQNIKFASLGEECSKESDCSDILTCENGICINKNNNCKDYFGCTLRQFCKNGKCFELKKPGEQCEYNMDLEECEPFYTCQSFNITNGSIGKCVSVILNMSLGQPCEHLYECDFVKNQVCLNKTCVQYVPNNQTTSCIGNPDICDDFSICSLDDGKCYLNLMPNKYLHYANFYQNCLFKYNCSIVENSRSPNSCFSKYCSKEICEYHSIYSRIFGICNAKTYCRYKESNNEHSYSSQIPSSSIKINSSLMLLFSSLFIILSL</sequence>
<protein>
    <recommendedName>
        <fullName evidence="3">Dickkopf N-terminal cysteine-rich domain-containing protein</fullName>
    </recommendedName>
</protein>
<dbReference type="InterPro" id="IPR052326">
    <property type="entry name" value="Diff-Dev_Assoc_Protein"/>
</dbReference>
<proteinExistence type="predicted"/>
<dbReference type="AlphaFoldDB" id="A0AAN7TZV6"/>
<reference evidence="1 2" key="1">
    <citation type="submission" date="2023-11" db="EMBL/GenBank/DDBJ databases">
        <title>Dfirmibasis_genome.</title>
        <authorList>
            <person name="Edelbroek B."/>
            <person name="Kjellin J."/>
            <person name="Jerlstrom-Hultqvist J."/>
            <person name="Soderbom F."/>
        </authorList>
    </citation>
    <scope>NUCLEOTIDE SEQUENCE [LARGE SCALE GENOMIC DNA]</scope>
    <source>
        <strain evidence="1 2">TNS-C-14</strain>
    </source>
</reference>
<dbReference type="EMBL" id="JAVFKY010000003">
    <property type="protein sequence ID" value="KAK5578455.1"/>
    <property type="molecule type" value="Genomic_DNA"/>
</dbReference>
<accession>A0AAN7TZV6</accession>
<dbReference type="PANTHER" id="PTHR33459:SF7">
    <property type="entry name" value="DD-GDCA PROTEIN"/>
    <property type="match status" value="1"/>
</dbReference>
<dbReference type="PANTHER" id="PTHR33459">
    <property type="entry name" value="DD-GDCA PROTEIN"/>
    <property type="match status" value="1"/>
</dbReference>
<comment type="caution">
    <text evidence="1">The sequence shown here is derived from an EMBL/GenBank/DDBJ whole genome shotgun (WGS) entry which is preliminary data.</text>
</comment>
<gene>
    <name evidence="1" type="ORF">RB653_008126</name>
</gene>
<keyword evidence="2" id="KW-1185">Reference proteome</keyword>
<evidence type="ECO:0000313" key="2">
    <source>
        <dbReference type="Proteomes" id="UP001344447"/>
    </source>
</evidence>